<keyword evidence="4 10" id="KW-0808">Transferase</keyword>
<comment type="caution">
    <text evidence="10">The sequence shown here is derived from an EMBL/GenBank/DDBJ whole genome shotgun (WGS) entry which is preliminary data.</text>
</comment>
<evidence type="ECO:0000256" key="6">
    <source>
        <dbReference type="ARBA" id="ARBA00022747"/>
    </source>
</evidence>
<evidence type="ECO:0000259" key="8">
    <source>
        <dbReference type="Pfam" id="PF02384"/>
    </source>
</evidence>
<dbReference type="InterPro" id="IPR003356">
    <property type="entry name" value="DNA_methylase_A-5"/>
</dbReference>
<dbReference type="PANTHER" id="PTHR42933">
    <property type="entry name" value="SLR6095 PROTEIN"/>
    <property type="match status" value="1"/>
</dbReference>
<dbReference type="RefSeq" id="WP_136876764.1">
    <property type="nucleotide sequence ID" value="NZ_SWBO01000004.1"/>
</dbReference>
<dbReference type="InterPro" id="IPR051537">
    <property type="entry name" value="DNA_Adenine_Mtase"/>
</dbReference>
<evidence type="ECO:0000313" key="11">
    <source>
        <dbReference type="Proteomes" id="UP000310477"/>
    </source>
</evidence>
<gene>
    <name evidence="10" type="ORF">FA045_09220</name>
</gene>
<protein>
    <recommendedName>
        <fullName evidence="2">site-specific DNA-methyltransferase (adenine-specific)</fullName>
        <ecNumber evidence="2">2.1.1.72</ecNumber>
    </recommendedName>
</protein>
<dbReference type="EC" id="2.1.1.72" evidence="2"/>
<dbReference type="AlphaFoldDB" id="A0A4U1C9H4"/>
<evidence type="ECO:0000256" key="5">
    <source>
        <dbReference type="ARBA" id="ARBA00022691"/>
    </source>
</evidence>
<dbReference type="GO" id="GO:0009007">
    <property type="term" value="F:site-specific DNA-methyltransferase (adenine-specific) activity"/>
    <property type="evidence" value="ECO:0007669"/>
    <property type="project" value="UniProtKB-EC"/>
</dbReference>
<evidence type="ECO:0000256" key="1">
    <source>
        <dbReference type="ARBA" id="ARBA00006594"/>
    </source>
</evidence>
<evidence type="ECO:0000256" key="7">
    <source>
        <dbReference type="ARBA" id="ARBA00047942"/>
    </source>
</evidence>
<dbReference type="Proteomes" id="UP000310477">
    <property type="component" value="Unassembled WGS sequence"/>
</dbReference>
<dbReference type="PANTHER" id="PTHR42933:SF4">
    <property type="entry name" value="TYPE I RESTRICTION ENZYME ECOKI METHYLASE SUBUNIT"/>
    <property type="match status" value="1"/>
</dbReference>
<feature type="domain" description="N6 adenine-specific DNA methyltransferase N-terminal" evidence="9">
    <location>
        <begin position="7"/>
        <end position="112"/>
    </location>
</feature>
<proteinExistence type="inferred from homology"/>
<dbReference type="InterPro" id="IPR022749">
    <property type="entry name" value="D12N6_MeTrfase_N"/>
</dbReference>
<comment type="similarity">
    <text evidence="1">Belongs to the N(4)/N(6)-methyltransferase family.</text>
</comment>
<evidence type="ECO:0000256" key="3">
    <source>
        <dbReference type="ARBA" id="ARBA00022603"/>
    </source>
</evidence>
<evidence type="ECO:0000259" key="9">
    <source>
        <dbReference type="Pfam" id="PF12161"/>
    </source>
</evidence>
<dbReference type="GO" id="GO:0003677">
    <property type="term" value="F:DNA binding"/>
    <property type="evidence" value="ECO:0007669"/>
    <property type="project" value="InterPro"/>
</dbReference>
<dbReference type="GO" id="GO:0032259">
    <property type="term" value="P:methylation"/>
    <property type="evidence" value="ECO:0007669"/>
    <property type="project" value="UniProtKB-KW"/>
</dbReference>
<dbReference type="GO" id="GO:0009307">
    <property type="term" value="P:DNA restriction-modification system"/>
    <property type="evidence" value="ECO:0007669"/>
    <property type="project" value="UniProtKB-KW"/>
</dbReference>
<dbReference type="PRINTS" id="PR00507">
    <property type="entry name" value="N12N6MTFRASE"/>
</dbReference>
<dbReference type="EMBL" id="SWBO01000004">
    <property type="protein sequence ID" value="TKC01406.1"/>
    <property type="molecule type" value="Genomic_DNA"/>
</dbReference>
<evidence type="ECO:0000256" key="4">
    <source>
        <dbReference type="ARBA" id="ARBA00022679"/>
    </source>
</evidence>
<evidence type="ECO:0000256" key="2">
    <source>
        <dbReference type="ARBA" id="ARBA00011900"/>
    </source>
</evidence>
<dbReference type="InterPro" id="IPR038333">
    <property type="entry name" value="T1MK-like_N_sf"/>
</dbReference>
<keyword evidence="5" id="KW-0949">S-adenosyl-L-methionine</keyword>
<dbReference type="Gene3D" id="1.20.1260.30">
    <property type="match status" value="1"/>
</dbReference>
<dbReference type="PROSITE" id="PS00092">
    <property type="entry name" value="N6_MTASE"/>
    <property type="match status" value="1"/>
</dbReference>
<dbReference type="GO" id="GO:0008170">
    <property type="term" value="F:N-methyltransferase activity"/>
    <property type="evidence" value="ECO:0007669"/>
    <property type="project" value="InterPro"/>
</dbReference>
<keyword evidence="6" id="KW-0680">Restriction system</keyword>
<evidence type="ECO:0000313" key="10">
    <source>
        <dbReference type="EMBL" id="TKC01406.1"/>
    </source>
</evidence>
<dbReference type="Gene3D" id="3.40.50.150">
    <property type="entry name" value="Vaccinia Virus protein VP39"/>
    <property type="match status" value="1"/>
</dbReference>
<dbReference type="OrthoDB" id="9814572at2"/>
<comment type="catalytic activity">
    <reaction evidence="7">
        <text>a 2'-deoxyadenosine in DNA + S-adenosyl-L-methionine = an N(6)-methyl-2'-deoxyadenosine in DNA + S-adenosyl-L-homocysteine + H(+)</text>
        <dbReference type="Rhea" id="RHEA:15197"/>
        <dbReference type="Rhea" id="RHEA-COMP:12418"/>
        <dbReference type="Rhea" id="RHEA-COMP:12419"/>
        <dbReference type="ChEBI" id="CHEBI:15378"/>
        <dbReference type="ChEBI" id="CHEBI:57856"/>
        <dbReference type="ChEBI" id="CHEBI:59789"/>
        <dbReference type="ChEBI" id="CHEBI:90615"/>
        <dbReference type="ChEBI" id="CHEBI:90616"/>
        <dbReference type="EC" id="2.1.1.72"/>
    </reaction>
</comment>
<dbReference type="InterPro" id="IPR002052">
    <property type="entry name" value="DNA_methylase_N6_adenine_CS"/>
</dbReference>
<keyword evidence="3 10" id="KW-0489">Methyltransferase</keyword>
<dbReference type="InterPro" id="IPR029063">
    <property type="entry name" value="SAM-dependent_MTases_sf"/>
</dbReference>
<dbReference type="SUPFAM" id="SSF53335">
    <property type="entry name" value="S-adenosyl-L-methionine-dependent methyltransferases"/>
    <property type="match status" value="1"/>
</dbReference>
<dbReference type="Pfam" id="PF12161">
    <property type="entry name" value="HsdM_N"/>
    <property type="match status" value="1"/>
</dbReference>
<sequence length="494" mass="57059">MNTNNLVAKIWSFCDTLRDDGVGYSDYLEQITYLLFLKMADEYSKPPFNRDYNIPHDCNWEFLLAHELEGLTLDYMTALNKLSNSGKMLSKIFNGAQNKIHDPYKLKKLIELLNEDDWVSESVDIKGDIYENLLQKSAENSGAGQYFTPRSIIKAVVECIEPMPLETISDPTCGTGGFFLGSIEYLNKTFQKDLRENKVKKDFLQFKTFQGWDIVPSTARLCLMNLFLHGIGDLKETPEINVIDSLLEEPKIKVKIVLANPPFGKSSTYTITNDEKLAKQEGFILRKDFWATTSNKQLCFVQHIISMLEENGRAAIVLPDNILFEGGAGEVIRKKLLEETNLHTILRLPTGIFYANGVKVNVLFLEKKKIRKKPNTKEIWFYDYRTNVHHTLKKHQLQYEHLKDFINSYHLADRNKSNDVWNEIDNITGRWRSYNYEDIISREKSNFDITWLKDDNVIDLNSLPEPDILAQEIVDDLEGALNSFRDIVKSLTRI</sequence>
<dbReference type="Pfam" id="PF02384">
    <property type="entry name" value="N6_Mtase"/>
    <property type="match status" value="1"/>
</dbReference>
<organism evidence="10 11">
    <name type="scientific">Pedobacter cryotolerans</name>
    <dbReference type="NCBI Taxonomy" id="2571270"/>
    <lineage>
        <taxon>Bacteria</taxon>
        <taxon>Pseudomonadati</taxon>
        <taxon>Bacteroidota</taxon>
        <taxon>Sphingobacteriia</taxon>
        <taxon>Sphingobacteriales</taxon>
        <taxon>Sphingobacteriaceae</taxon>
        <taxon>Pedobacter</taxon>
    </lineage>
</organism>
<accession>A0A4U1C9H4</accession>
<keyword evidence="11" id="KW-1185">Reference proteome</keyword>
<name>A0A4U1C9H4_9SPHI</name>
<feature type="domain" description="DNA methylase adenine-specific" evidence="8">
    <location>
        <begin position="123"/>
        <end position="418"/>
    </location>
</feature>
<reference evidence="10 11" key="1">
    <citation type="submission" date="2019-04" db="EMBL/GenBank/DDBJ databases">
        <title>Pedobacter sp. AR-2-6 sp. nov., isolated from Arctic soil.</title>
        <authorList>
            <person name="Dahal R.H."/>
            <person name="Kim D.-U."/>
        </authorList>
    </citation>
    <scope>NUCLEOTIDE SEQUENCE [LARGE SCALE GENOMIC DNA]</scope>
    <source>
        <strain evidence="10 11">AR-2-6</strain>
    </source>
</reference>